<accession>F4XW23</accession>
<dbReference type="EMBL" id="GL890941">
    <property type="protein sequence ID" value="EGJ31212.1"/>
    <property type="molecule type" value="Genomic_DNA"/>
</dbReference>
<evidence type="ECO:0000313" key="1">
    <source>
        <dbReference type="EMBL" id="EGJ31212.1"/>
    </source>
</evidence>
<dbReference type="Proteomes" id="UP000003959">
    <property type="component" value="Unassembled WGS sequence"/>
</dbReference>
<dbReference type="AlphaFoldDB" id="F4XW23"/>
<protein>
    <submittedName>
        <fullName evidence="1">Uncharacterized protein</fullName>
    </submittedName>
</protein>
<keyword evidence="2" id="KW-1185">Reference proteome</keyword>
<name>F4XW23_9CYAN</name>
<reference evidence="2" key="1">
    <citation type="journal article" date="2011" name="Proc. Natl. Acad. Sci. U.S.A.">
        <title>Genomic insights into the physiology and ecology of the marine filamentous cyanobacterium Lyngbya majuscula.</title>
        <authorList>
            <person name="Jones A.C."/>
            <person name="Monroe E.A."/>
            <person name="Podell S."/>
            <person name="Hess W.R."/>
            <person name="Klages S."/>
            <person name="Esquenazi E."/>
            <person name="Niessen S."/>
            <person name="Hoover H."/>
            <person name="Rothmann M."/>
            <person name="Lasken R.S."/>
            <person name="Yates J.R.III."/>
            <person name="Reinhardt R."/>
            <person name="Kube M."/>
            <person name="Burkart M.D."/>
            <person name="Allen E.E."/>
            <person name="Dorrestein P.C."/>
            <person name="Gerwick W.H."/>
            <person name="Gerwick L."/>
        </authorList>
    </citation>
    <scope>NUCLEOTIDE SEQUENCE [LARGE SCALE GENOMIC DNA]</scope>
    <source>
        <strain evidence="2">3L</strain>
    </source>
</reference>
<gene>
    <name evidence="1" type="ORF">LYNGBM3L_42240</name>
</gene>
<proteinExistence type="predicted"/>
<sequence length="66" mass="7483">MYFEQAIDVSNKEYEFLPGNIPRFKHINKPAAIAKTLTLPRPFLPSLPTPYAPTDNISLNLKQPTI</sequence>
<organism evidence="1 2">
    <name type="scientific">Moorena producens 3L</name>
    <dbReference type="NCBI Taxonomy" id="489825"/>
    <lineage>
        <taxon>Bacteria</taxon>
        <taxon>Bacillati</taxon>
        <taxon>Cyanobacteriota</taxon>
        <taxon>Cyanophyceae</taxon>
        <taxon>Coleofasciculales</taxon>
        <taxon>Coleofasciculaceae</taxon>
        <taxon>Moorena</taxon>
    </lineage>
</organism>
<dbReference type="HOGENOM" id="CLU_2826416_0_0_3"/>
<evidence type="ECO:0000313" key="2">
    <source>
        <dbReference type="Proteomes" id="UP000003959"/>
    </source>
</evidence>